<proteinExistence type="predicted"/>
<dbReference type="EMBL" id="JAHRIN010000647">
    <property type="protein sequence ID" value="MEQ2191309.1"/>
    <property type="molecule type" value="Genomic_DNA"/>
</dbReference>
<feature type="region of interest" description="Disordered" evidence="1">
    <location>
        <begin position="31"/>
        <end position="132"/>
    </location>
</feature>
<name>A0ABV0Q686_9TELE</name>
<evidence type="ECO:0000256" key="1">
    <source>
        <dbReference type="SAM" id="MobiDB-lite"/>
    </source>
</evidence>
<organism evidence="2 3">
    <name type="scientific">Xenoophorus captivus</name>
    <dbReference type="NCBI Taxonomy" id="1517983"/>
    <lineage>
        <taxon>Eukaryota</taxon>
        <taxon>Metazoa</taxon>
        <taxon>Chordata</taxon>
        <taxon>Craniata</taxon>
        <taxon>Vertebrata</taxon>
        <taxon>Euteleostomi</taxon>
        <taxon>Actinopterygii</taxon>
        <taxon>Neopterygii</taxon>
        <taxon>Teleostei</taxon>
        <taxon>Neoteleostei</taxon>
        <taxon>Acanthomorphata</taxon>
        <taxon>Ovalentaria</taxon>
        <taxon>Atherinomorphae</taxon>
        <taxon>Cyprinodontiformes</taxon>
        <taxon>Goodeidae</taxon>
        <taxon>Xenoophorus</taxon>
    </lineage>
</organism>
<evidence type="ECO:0000313" key="2">
    <source>
        <dbReference type="EMBL" id="MEQ2191309.1"/>
    </source>
</evidence>
<reference evidence="2 3" key="1">
    <citation type="submission" date="2021-06" db="EMBL/GenBank/DDBJ databases">
        <authorList>
            <person name="Palmer J.M."/>
        </authorList>
    </citation>
    <scope>NUCLEOTIDE SEQUENCE [LARGE SCALE GENOMIC DNA]</scope>
    <source>
        <strain evidence="2 3">XC_2019</strain>
        <tissue evidence="2">Muscle</tissue>
    </source>
</reference>
<dbReference type="Proteomes" id="UP001434883">
    <property type="component" value="Unassembled WGS sequence"/>
</dbReference>
<evidence type="ECO:0000313" key="3">
    <source>
        <dbReference type="Proteomes" id="UP001434883"/>
    </source>
</evidence>
<feature type="compositionally biased region" description="Basic and acidic residues" evidence="1">
    <location>
        <begin position="43"/>
        <end position="55"/>
    </location>
</feature>
<gene>
    <name evidence="2" type="ORF">XENOCAPTIV_026261</name>
</gene>
<feature type="compositionally biased region" description="Basic and acidic residues" evidence="1">
    <location>
        <begin position="69"/>
        <end position="83"/>
    </location>
</feature>
<keyword evidence="3" id="KW-1185">Reference proteome</keyword>
<accession>A0ABV0Q686</accession>
<protein>
    <submittedName>
        <fullName evidence="2">Uncharacterized protein</fullName>
    </submittedName>
</protein>
<comment type="caution">
    <text evidence="2">The sequence shown here is derived from an EMBL/GenBank/DDBJ whole genome shotgun (WGS) entry which is preliminary data.</text>
</comment>
<sequence>MCHICAWHDCGRYGRVQPFASAVRGCSLISTVFGSKSPGGGRKGGEEGEGREGGRQDSPFRISSLQSGGRERRERGRRVRGDSLGDVVLGSPRPALDAGETGRAENSRYRHAPRAPAAQGNGGSRPKSVTVR</sequence>